<dbReference type="AlphaFoldDB" id="Q1Q4D4"/>
<dbReference type="EMBL" id="CT573071">
    <property type="protein sequence ID" value="CAJ74879.1"/>
    <property type="molecule type" value="Genomic_DNA"/>
</dbReference>
<sequence>MSSLILSGNKVSSAIAFPIFCKCSWSWGKTTLTGFETLSGLTLLYVLLKHGGSHKKSGMHPFGNELRSDLR</sequence>
<proteinExistence type="predicted"/>
<reference evidence="2" key="2">
    <citation type="submission" date="2006-01" db="EMBL/GenBank/DDBJ databases">
        <authorList>
            <person name="Genoscope"/>
        </authorList>
    </citation>
    <scope>NUCLEOTIDE SEQUENCE</scope>
</reference>
<feature type="region of interest" description="Disordered" evidence="1">
    <location>
        <begin position="52"/>
        <end position="71"/>
    </location>
</feature>
<reference evidence="2" key="1">
    <citation type="journal article" date="2006" name="Nature">
        <title>Deciphering the evolution and metabolism of an anammox bacterium from a community genome.</title>
        <authorList>
            <person name="Strous M."/>
            <person name="Pelletier E."/>
            <person name="Mangenot S."/>
            <person name="Rattei T."/>
            <person name="Lehner A."/>
            <person name="Taylor M.W."/>
            <person name="Horn M."/>
            <person name="Daims H."/>
            <person name="Bartol-Mavel D."/>
            <person name="Wincker P."/>
            <person name="Barbe V."/>
            <person name="Fonknechten N."/>
            <person name="Vallenet D."/>
            <person name="Segurens B."/>
            <person name="Schenowitz-Truong C."/>
            <person name="Medigue C."/>
            <person name="Collingro A."/>
            <person name="Snel B."/>
            <person name="Dutilh B.E."/>
            <person name="OpDenCamp H.J.M."/>
            <person name="vanDerDrift C."/>
            <person name="Cirpus I."/>
            <person name="vanDePas-Schoonen K.T."/>
            <person name="Harhangi H.R."/>
            <person name="vanNiftrik L."/>
            <person name="Schmid M."/>
            <person name="Keltjens J."/>
            <person name="vanDeVossenberg J."/>
            <person name="Kartal B."/>
            <person name="Meier H."/>
            <person name="Frishman D."/>
            <person name="Huynen M.A."/>
            <person name="Mewes H."/>
            <person name="Weissenbach J."/>
            <person name="Jetten M.S.M."/>
            <person name="Wagner M."/>
            <person name="LePaslier D."/>
        </authorList>
    </citation>
    <scope>NUCLEOTIDE SEQUENCE</scope>
</reference>
<protein>
    <submittedName>
        <fullName evidence="2">Uncharacterized protein</fullName>
    </submittedName>
</protein>
<organism evidence="2">
    <name type="scientific">Kuenenia stuttgartiensis</name>
    <dbReference type="NCBI Taxonomy" id="174633"/>
    <lineage>
        <taxon>Bacteria</taxon>
        <taxon>Pseudomonadati</taxon>
        <taxon>Planctomycetota</taxon>
        <taxon>Candidatus Brocadiia</taxon>
        <taxon>Candidatus Brocadiales</taxon>
        <taxon>Candidatus Brocadiaceae</taxon>
        <taxon>Candidatus Kuenenia</taxon>
    </lineage>
</organism>
<evidence type="ECO:0000256" key="1">
    <source>
        <dbReference type="SAM" id="MobiDB-lite"/>
    </source>
</evidence>
<name>Q1Q4D4_KUEST</name>
<evidence type="ECO:0000313" key="2">
    <source>
        <dbReference type="EMBL" id="CAJ74879.1"/>
    </source>
</evidence>
<gene>
    <name evidence="2" type="ORF">kuste4117</name>
</gene>
<accession>Q1Q4D4</accession>